<protein>
    <submittedName>
        <fullName evidence="1">Uncharacterized protein</fullName>
    </submittedName>
</protein>
<reference evidence="1" key="2">
    <citation type="submission" date="2021-04" db="EMBL/GenBank/DDBJ databases">
        <authorList>
            <person name="Gilroy R."/>
        </authorList>
    </citation>
    <scope>NUCLEOTIDE SEQUENCE</scope>
    <source>
        <strain evidence="1">CHK196-3914</strain>
    </source>
</reference>
<evidence type="ECO:0000313" key="2">
    <source>
        <dbReference type="Proteomes" id="UP000824116"/>
    </source>
</evidence>
<evidence type="ECO:0000313" key="1">
    <source>
        <dbReference type="EMBL" id="HIZ73942.1"/>
    </source>
</evidence>
<accession>A0A9D2K0Z7</accession>
<dbReference type="Proteomes" id="UP000824116">
    <property type="component" value="Unassembled WGS sequence"/>
</dbReference>
<comment type="caution">
    <text evidence="1">The sequence shown here is derived from an EMBL/GenBank/DDBJ whole genome shotgun (WGS) entry which is preliminary data.</text>
</comment>
<dbReference type="AlphaFoldDB" id="A0A9D2K0Z7"/>
<reference evidence="1" key="1">
    <citation type="journal article" date="2021" name="PeerJ">
        <title>Extensive microbial diversity within the chicken gut microbiome revealed by metagenomics and culture.</title>
        <authorList>
            <person name="Gilroy R."/>
            <person name="Ravi A."/>
            <person name="Getino M."/>
            <person name="Pursley I."/>
            <person name="Horton D.L."/>
            <person name="Alikhan N.F."/>
            <person name="Baker D."/>
            <person name="Gharbi K."/>
            <person name="Hall N."/>
            <person name="Watson M."/>
            <person name="Adriaenssens E.M."/>
            <person name="Foster-Nyarko E."/>
            <person name="Jarju S."/>
            <person name="Secka A."/>
            <person name="Antonio M."/>
            <person name="Oren A."/>
            <person name="Chaudhuri R.R."/>
            <person name="La Ragione R."/>
            <person name="Hildebrand F."/>
            <person name="Pallen M.J."/>
        </authorList>
    </citation>
    <scope>NUCLEOTIDE SEQUENCE</scope>
    <source>
        <strain evidence="1">CHK196-3914</strain>
    </source>
</reference>
<sequence>MKRVITITLSFNILDDVQRLSESFQEGRWNGGILYMKKRWGTPMAMVEEFEANEYVAACWGVQCDVDWANDYEWQQGDYSHGVTHAWDHCGNSSNQVIFDDNGDNVGDRMIETGTDGLGDLVCTIYTDETYSTVRNVSSVQVGETIYWTTTASDGRTWNHRGKVYATAEGHPNRS</sequence>
<gene>
    <name evidence="1" type="ORF">H9723_01675</name>
</gene>
<dbReference type="EMBL" id="DXAY01000037">
    <property type="protein sequence ID" value="HIZ73942.1"/>
    <property type="molecule type" value="Genomic_DNA"/>
</dbReference>
<proteinExistence type="predicted"/>
<organism evidence="1 2">
    <name type="scientific">Candidatus Mediterraneibacter stercoravium</name>
    <dbReference type="NCBI Taxonomy" id="2838685"/>
    <lineage>
        <taxon>Bacteria</taxon>
        <taxon>Bacillati</taxon>
        <taxon>Bacillota</taxon>
        <taxon>Clostridia</taxon>
        <taxon>Lachnospirales</taxon>
        <taxon>Lachnospiraceae</taxon>
        <taxon>Mediterraneibacter</taxon>
    </lineage>
</organism>
<name>A0A9D2K0Z7_9FIRM</name>